<evidence type="ECO:0000256" key="1">
    <source>
        <dbReference type="SAM" id="SignalP"/>
    </source>
</evidence>
<gene>
    <name evidence="3" type="ORF">SPICUR_01095</name>
</gene>
<dbReference type="SUPFAM" id="SSF53807">
    <property type="entry name" value="Helical backbone' metal receptor"/>
    <property type="match status" value="1"/>
</dbReference>
<dbReference type="Pfam" id="PF01497">
    <property type="entry name" value="Peripla_BP_2"/>
    <property type="match status" value="1"/>
</dbReference>
<dbReference type="Gene3D" id="3.40.50.1980">
    <property type="entry name" value="Nitrogenase molybdenum iron protein domain"/>
    <property type="match status" value="2"/>
</dbReference>
<proteinExistence type="predicted"/>
<protein>
    <recommendedName>
        <fullName evidence="2">Fe/B12 periplasmic-binding domain-containing protein</fullName>
    </recommendedName>
</protein>
<dbReference type="Proteomes" id="UP000017640">
    <property type="component" value="Chromosome"/>
</dbReference>
<name>U5T1W1_9GAMM</name>
<sequence>MLILVGLVATPVAPAATAAEPPQRVVSMNLCTDQLAMLVAGPDQLISVSALAQDPANSAMADVAGQYPVNHGRAEEIHLLEPDLVIAGRFSAGTTVSMLRRLDIPVVVFDPATSLADVRRNLRRMGEVLGRPERADQHIEAFDRRLAAIRALERDETDTDTALYFPNGYTRGDDTLIGDIVEAAGLRNMAAEMGIENGAYLPLERLVLATPDRVITASRGPGYSRSQAVMQHPVLDEIARFGVHRGLGNAEWVCGTPHVLDAVARIAALSGARAAVVE</sequence>
<keyword evidence="1" id="KW-0732">Signal</keyword>
<accession>U5T1W1</accession>
<dbReference type="KEGG" id="spiu:SPICUR_01095"/>
<dbReference type="PROSITE" id="PS50983">
    <property type="entry name" value="FE_B12_PBP"/>
    <property type="match status" value="1"/>
</dbReference>
<keyword evidence="4" id="KW-1185">Reference proteome</keyword>
<feature type="domain" description="Fe/B12 periplasmic-binding" evidence="2">
    <location>
        <begin position="24"/>
        <end position="278"/>
    </location>
</feature>
<dbReference type="InterPro" id="IPR002491">
    <property type="entry name" value="ABC_transptr_periplasmic_BD"/>
</dbReference>
<dbReference type="EMBL" id="CP005990">
    <property type="protein sequence ID" value="AGY91241.1"/>
    <property type="molecule type" value="Genomic_DNA"/>
</dbReference>
<dbReference type="InterPro" id="IPR050902">
    <property type="entry name" value="ABC_Transporter_SBP"/>
</dbReference>
<dbReference type="HOGENOM" id="CLU_038034_8_0_6"/>
<dbReference type="eggNOG" id="COG0614">
    <property type="taxonomic scope" value="Bacteria"/>
</dbReference>
<dbReference type="PANTHER" id="PTHR30535:SF34">
    <property type="entry name" value="MOLYBDATE-BINDING PROTEIN MOLA"/>
    <property type="match status" value="1"/>
</dbReference>
<evidence type="ECO:0000259" key="2">
    <source>
        <dbReference type="PROSITE" id="PS50983"/>
    </source>
</evidence>
<feature type="chain" id="PRO_5004664374" description="Fe/B12 periplasmic-binding domain-containing protein" evidence="1">
    <location>
        <begin position="19"/>
        <end position="278"/>
    </location>
</feature>
<dbReference type="STRING" id="1335757.SPICUR_01095"/>
<dbReference type="AlphaFoldDB" id="U5T1W1"/>
<dbReference type="OrthoDB" id="6869405at2"/>
<reference evidence="3 4" key="1">
    <citation type="journal article" date="2013" name="BMC Genomics">
        <title>Genomes of "Spiribacter", a streamlined, successful halophilic bacterium.</title>
        <authorList>
            <person name="Lopez-Perez M."/>
            <person name="Ghai R."/>
            <person name="Leon M.J."/>
            <person name="Rodriguez-Olmos A."/>
            <person name="Copa-Patino J.L."/>
            <person name="Soliveri J."/>
            <person name="Sanchez-Porro C."/>
            <person name="Ventosa A."/>
            <person name="Rodriguez-Valera F."/>
        </authorList>
    </citation>
    <scope>NUCLEOTIDE SEQUENCE [LARGE SCALE GENOMIC DNA]</scope>
    <source>
        <strain evidence="3 4">UAH-SP71</strain>
    </source>
</reference>
<feature type="signal peptide" evidence="1">
    <location>
        <begin position="1"/>
        <end position="18"/>
    </location>
</feature>
<evidence type="ECO:0000313" key="3">
    <source>
        <dbReference type="EMBL" id="AGY91241.1"/>
    </source>
</evidence>
<evidence type="ECO:0000313" key="4">
    <source>
        <dbReference type="Proteomes" id="UP000017640"/>
    </source>
</evidence>
<dbReference type="PANTHER" id="PTHR30535">
    <property type="entry name" value="VITAMIN B12-BINDING PROTEIN"/>
    <property type="match status" value="1"/>
</dbReference>
<organism evidence="3 4">
    <name type="scientific">Spiribacter curvatus</name>
    <dbReference type="NCBI Taxonomy" id="1335757"/>
    <lineage>
        <taxon>Bacteria</taxon>
        <taxon>Pseudomonadati</taxon>
        <taxon>Pseudomonadota</taxon>
        <taxon>Gammaproteobacteria</taxon>
        <taxon>Chromatiales</taxon>
        <taxon>Ectothiorhodospiraceae</taxon>
        <taxon>Spiribacter</taxon>
    </lineage>
</organism>
<dbReference type="PATRIC" id="fig|1335757.3.peg.215"/>